<dbReference type="Gene3D" id="1.10.860.10">
    <property type="entry name" value="DNAb Helicase, Chain A"/>
    <property type="match status" value="1"/>
</dbReference>
<dbReference type="Pfam" id="PF03796">
    <property type="entry name" value="DnaB_C"/>
    <property type="match status" value="1"/>
</dbReference>
<keyword evidence="6 14" id="KW-0378">Hydrolase</keyword>
<dbReference type="RefSeq" id="WP_304282199.1">
    <property type="nucleotide sequence ID" value="NZ_QFQZ01000099.1"/>
</dbReference>
<dbReference type="GO" id="GO:0005829">
    <property type="term" value="C:cytosol"/>
    <property type="evidence" value="ECO:0007669"/>
    <property type="project" value="TreeGrafter"/>
</dbReference>
<evidence type="ECO:0000256" key="7">
    <source>
        <dbReference type="ARBA" id="ARBA00022806"/>
    </source>
</evidence>
<reference evidence="16 17" key="1">
    <citation type="submission" date="2017-08" db="EMBL/GenBank/DDBJ databases">
        <title>Infants hospitalized years apart are colonized by the same room-sourced microbial strains.</title>
        <authorList>
            <person name="Brooks B."/>
            <person name="Olm M.R."/>
            <person name="Firek B.A."/>
            <person name="Baker R."/>
            <person name="Thomas B.C."/>
            <person name="Morowitz M.J."/>
            <person name="Banfield J.F."/>
        </authorList>
    </citation>
    <scope>NUCLEOTIDE SEQUENCE [LARGE SCALE GENOMIC DNA]</scope>
    <source>
        <strain evidence="16">S2_003_000_R2_4</strain>
    </source>
</reference>
<evidence type="ECO:0000256" key="9">
    <source>
        <dbReference type="ARBA" id="ARBA00023125"/>
    </source>
</evidence>
<dbReference type="Proteomes" id="UP000249393">
    <property type="component" value="Unassembled WGS sequence"/>
</dbReference>
<dbReference type="PROSITE" id="PS51199">
    <property type="entry name" value="SF4_HELICASE"/>
    <property type="match status" value="1"/>
</dbReference>
<dbReference type="InterPro" id="IPR027417">
    <property type="entry name" value="P-loop_NTPase"/>
</dbReference>
<dbReference type="NCBIfam" id="TIGR00665">
    <property type="entry name" value="DnaB"/>
    <property type="match status" value="1"/>
</dbReference>
<dbReference type="InterPro" id="IPR007692">
    <property type="entry name" value="DNA_helicase_DnaB"/>
</dbReference>
<dbReference type="SUPFAM" id="SSF52540">
    <property type="entry name" value="P-loop containing nucleoside triphosphate hydrolases"/>
    <property type="match status" value="1"/>
</dbReference>
<keyword evidence="9 14" id="KW-0238">DNA-binding</keyword>
<comment type="caution">
    <text evidence="16">The sequence shown here is derived from an EMBL/GenBank/DDBJ whole genome shotgun (WGS) entry which is preliminary data.</text>
</comment>
<dbReference type="SUPFAM" id="SSF48024">
    <property type="entry name" value="N-terminal domain of DnaB helicase"/>
    <property type="match status" value="1"/>
</dbReference>
<evidence type="ECO:0000256" key="5">
    <source>
        <dbReference type="ARBA" id="ARBA00022741"/>
    </source>
</evidence>
<organism evidence="16 17">
    <name type="scientific">Caulobacter segnis</name>
    <dbReference type="NCBI Taxonomy" id="88688"/>
    <lineage>
        <taxon>Bacteria</taxon>
        <taxon>Pseudomonadati</taxon>
        <taxon>Pseudomonadota</taxon>
        <taxon>Alphaproteobacteria</taxon>
        <taxon>Caulobacterales</taxon>
        <taxon>Caulobacteraceae</taxon>
        <taxon>Caulobacter</taxon>
    </lineage>
</organism>
<gene>
    <name evidence="16" type="ORF">DI526_20695</name>
</gene>
<dbReference type="GO" id="GO:0042802">
    <property type="term" value="F:identical protein binding"/>
    <property type="evidence" value="ECO:0007669"/>
    <property type="project" value="UniProtKB-ARBA"/>
</dbReference>
<accession>A0A2W5UTP0</accession>
<evidence type="ECO:0000256" key="13">
    <source>
        <dbReference type="NCBIfam" id="TIGR00665"/>
    </source>
</evidence>
<evidence type="ECO:0000256" key="11">
    <source>
        <dbReference type="ARBA" id="ARBA00044932"/>
    </source>
</evidence>
<feature type="domain" description="SF4 helicase" evidence="15">
    <location>
        <begin position="200"/>
        <end position="498"/>
    </location>
</feature>
<comment type="catalytic activity">
    <reaction evidence="12 14">
        <text>ATP + H2O = ADP + phosphate + H(+)</text>
        <dbReference type="Rhea" id="RHEA:13065"/>
        <dbReference type="ChEBI" id="CHEBI:15377"/>
        <dbReference type="ChEBI" id="CHEBI:15378"/>
        <dbReference type="ChEBI" id="CHEBI:30616"/>
        <dbReference type="ChEBI" id="CHEBI:43474"/>
        <dbReference type="ChEBI" id="CHEBI:456216"/>
        <dbReference type="EC" id="5.6.2.3"/>
    </reaction>
</comment>
<dbReference type="CDD" id="cd00984">
    <property type="entry name" value="DnaB_C"/>
    <property type="match status" value="1"/>
</dbReference>
<dbReference type="GO" id="GO:0006269">
    <property type="term" value="P:DNA replication, synthesis of primer"/>
    <property type="evidence" value="ECO:0007669"/>
    <property type="project" value="UniProtKB-UniRule"/>
</dbReference>
<dbReference type="SMART" id="SM00382">
    <property type="entry name" value="AAA"/>
    <property type="match status" value="1"/>
</dbReference>
<dbReference type="GO" id="GO:0005524">
    <property type="term" value="F:ATP binding"/>
    <property type="evidence" value="ECO:0007669"/>
    <property type="project" value="UniProtKB-UniRule"/>
</dbReference>
<keyword evidence="3 14" id="KW-0639">Primosome</keyword>
<keyword evidence="7 14" id="KW-0347">Helicase</keyword>
<dbReference type="Pfam" id="PF00772">
    <property type="entry name" value="DnaB"/>
    <property type="match status" value="1"/>
</dbReference>
<dbReference type="Gene3D" id="3.40.50.300">
    <property type="entry name" value="P-loop containing nucleotide triphosphate hydrolases"/>
    <property type="match status" value="1"/>
</dbReference>
<evidence type="ECO:0000259" key="15">
    <source>
        <dbReference type="PROSITE" id="PS51199"/>
    </source>
</evidence>
<dbReference type="GO" id="GO:1990077">
    <property type="term" value="C:primosome complex"/>
    <property type="evidence" value="ECO:0007669"/>
    <property type="project" value="UniProtKB-UniRule"/>
</dbReference>
<evidence type="ECO:0000256" key="2">
    <source>
        <dbReference type="ARBA" id="ARBA00011643"/>
    </source>
</evidence>
<evidence type="ECO:0000256" key="3">
    <source>
        <dbReference type="ARBA" id="ARBA00022515"/>
    </source>
</evidence>
<sequence>MSAAARAVVFEPGSGPPSEPAVKVAPYNLEAEQALLGILLYDNAAYERLTDSLQARCFYEPFHQRLFQAIETHIRKGQLAEPILLADAFKADPAFEELGGLRYLADLVDRAPPAANAGDYARAIFDLSLRRELIRIGGDIATTAHAGGKENLPLPARDQIEAAEQQLYSLAENGAASSGFVSFGDALRGAVEMTAEAFQGDGGMSGLASDLIDLDQKIGGLHPSDLIVLAGRPSMGKTALATNIAFNVAKKYAWEPQPDGSRKTVSGGVVAFYSLEMSAEQLALRMLADASGVSGDRLRKGEIDASEFGRVRDAAIELQQAPLYIDATGGISIAKLTARARRLKRQVGLDLVVVDYLQLVTGSDLGATANRVQEVSQITMGLKALAKELACPVIALSQLSRKTEEREDKRPQLSDLRESGSIEQDADMVWFVYREEYYLGRAEPREGTSEHLAWRERMDQVEGLAEVIIAKQRHGPIGTVRLAFSSDTTRFGNLARDRAFAQARDRPDE</sequence>
<evidence type="ECO:0000256" key="14">
    <source>
        <dbReference type="RuleBase" id="RU362085"/>
    </source>
</evidence>
<evidence type="ECO:0000313" key="17">
    <source>
        <dbReference type="Proteomes" id="UP000249393"/>
    </source>
</evidence>
<comment type="function">
    <text evidence="11 14">The main replicative DNA helicase, it participates in initiation and elongation during chromosome replication. Travels ahead of the DNA replisome, separating dsDNA into templates for DNA synthesis. A processive ATP-dependent 5'-3' DNA helicase it has DNA-dependent ATPase activity.</text>
</comment>
<keyword evidence="5 14" id="KW-0547">Nucleotide-binding</keyword>
<dbReference type="PANTHER" id="PTHR30153:SF2">
    <property type="entry name" value="REPLICATIVE DNA HELICASE"/>
    <property type="match status" value="1"/>
</dbReference>
<dbReference type="AlphaFoldDB" id="A0A2W5UTP0"/>
<evidence type="ECO:0000256" key="1">
    <source>
        <dbReference type="ARBA" id="ARBA00008428"/>
    </source>
</evidence>
<dbReference type="InterPro" id="IPR007693">
    <property type="entry name" value="DNA_helicase_DnaB-like_N"/>
</dbReference>
<comment type="subunit">
    <text evidence="2">Homohexamer.</text>
</comment>
<dbReference type="GO" id="GO:0016887">
    <property type="term" value="F:ATP hydrolysis activity"/>
    <property type="evidence" value="ECO:0007669"/>
    <property type="project" value="RHEA"/>
</dbReference>
<dbReference type="InterPro" id="IPR036185">
    <property type="entry name" value="DNA_heli_DnaB-like_N_sf"/>
</dbReference>
<dbReference type="InterPro" id="IPR016136">
    <property type="entry name" value="DNA_helicase_N/primase_C"/>
</dbReference>
<keyword evidence="4 14" id="KW-0235">DNA replication</keyword>
<keyword evidence="8 14" id="KW-0067">ATP-binding</keyword>
<evidence type="ECO:0000313" key="16">
    <source>
        <dbReference type="EMBL" id="PZR31080.1"/>
    </source>
</evidence>
<dbReference type="GO" id="GO:0043139">
    <property type="term" value="F:5'-3' DNA helicase activity"/>
    <property type="evidence" value="ECO:0007669"/>
    <property type="project" value="UniProtKB-EC"/>
</dbReference>
<dbReference type="InterPro" id="IPR007694">
    <property type="entry name" value="DNA_helicase_DnaB-like_C"/>
</dbReference>
<dbReference type="EC" id="5.6.2.3" evidence="13 14"/>
<evidence type="ECO:0000256" key="8">
    <source>
        <dbReference type="ARBA" id="ARBA00022840"/>
    </source>
</evidence>
<dbReference type="InterPro" id="IPR003593">
    <property type="entry name" value="AAA+_ATPase"/>
</dbReference>
<evidence type="ECO:0000256" key="10">
    <source>
        <dbReference type="ARBA" id="ARBA00023235"/>
    </source>
</evidence>
<proteinExistence type="inferred from homology"/>
<name>A0A2W5UTP0_9CAUL</name>
<evidence type="ECO:0000256" key="4">
    <source>
        <dbReference type="ARBA" id="ARBA00022705"/>
    </source>
</evidence>
<dbReference type="PANTHER" id="PTHR30153">
    <property type="entry name" value="REPLICATIVE DNA HELICASE DNAB"/>
    <property type="match status" value="1"/>
</dbReference>
<keyword evidence="10" id="KW-0413">Isomerase</keyword>
<dbReference type="GO" id="GO:0003677">
    <property type="term" value="F:DNA binding"/>
    <property type="evidence" value="ECO:0007669"/>
    <property type="project" value="UniProtKB-UniRule"/>
</dbReference>
<dbReference type="NCBIfam" id="NF006606">
    <property type="entry name" value="PRK09165.1"/>
    <property type="match status" value="1"/>
</dbReference>
<dbReference type="FunFam" id="3.40.50.300:FF:000076">
    <property type="entry name" value="Replicative DNA helicase"/>
    <property type="match status" value="1"/>
</dbReference>
<protein>
    <recommendedName>
        <fullName evidence="13 14">Replicative DNA helicase</fullName>
        <ecNumber evidence="13 14">5.6.2.3</ecNumber>
    </recommendedName>
</protein>
<evidence type="ECO:0000256" key="12">
    <source>
        <dbReference type="ARBA" id="ARBA00048954"/>
    </source>
</evidence>
<evidence type="ECO:0000256" key="6">
    <source>
        <dbReference type="ARBA" id="ARBA00022801"/>
    </source>
</evidence>
<dbReference type="EMBL" id="QFQZ01000099">
    <property type="protein sequence ID" value="PZR31080.1"/>
    <property type="molecule type" value="Genomic_DNA"/>
</dbReference>
<comment type="similarity">
    <text evidence="1 14">Belongs to the helicase family. DnaB subfamily.</text>
</comment>